<dbReference type="GO" id="GO:0006935">
    <property type="term" value="P:chemotaxis"/>
    <property type="evidence" value="ECO:0007669"/>
    <property type="project" value="UniProtKB-ARBA"/>
</dbReference>
<evidence type="ECO:0000256" key="2">
    <source>
        <dbReference type="ARBA" id="ARBA00022692"/>
    </source>
</evidence>
<feature type="domain" description="Methyl-accepting transducer" evidence="9">
    <location>
        <begin position="260"/>
        <end position="496"/>
    </location>
</feature>
<dbReference type="InterPro" id="IPR003660">
    <property type="entry name" value="HAMP_dom"/>
</dbReference>
<dbReference type="STRING" id="64971.SAMN05421831_10249"/>
<feature type="domain" description="HAMP" evidence="10">
    <location>
        <begin position="202"/>
        <end position="255"/>
    </location>
</feature>
<protein>
    <submittedName>
        <fullName evidence="11">Methyl-accepting chemotaxis protein</fullName>
    </submittedName>
</protein>
<comment type="similarity">
    <text evidence="6">Belongs to the methyl-accepting chemotaxis (MCP) protein family.</text>
</comment>
<evidence type="ECO:0000259" key="10">
    <source>
        <dbReference type="PROSITE" id="PS50885"/>
    </source>
</evidence>
<evidence type="ECO:0000256" key="8">
    <source>
        <dbReference type="SAM" id="Phobius"/>
    </source>
</evidence>
<reference evidence="12" key="1">
    <citation type="submission" date="2016-10" db="EMBL/GenBank/DDBJ databases">
        <authorList>
            <person name="Varghese N."/>
            <person name="Submissions S."/>
        </authorList>
    </citation>
    <scope>NUCLEOTIDE SEQUENCE [LARGE SCALE GENOMIC DNA]</scope>
    <source>
        <strain evidence="12">DSM 7165</strain>
    </source>
</reference>
<evidence type="ECO:0000256" key="4">
    <source>
        <dbReference type="ARBA" id="ARBA00023136"/>
    </source>
</evidence>
<dbReference type="Pfam" id="PF00672">
    <property type="entry name" value="HAMP"/>
    <property type="match status" value="1"/>
</dbReference>
<dbReference type="CDD" id="cd06225">
    <property type="entry name" value="HAMP"/>
    <property type="match status" value="1"/>
</dbReference>
<keyword evidence="5 7" id="KW-0807">Transducer</keyword>
<dbReference type="PANTHER" id="PTHR32089:SF119">
    <property type="entry name" value="METHYL-ACCEPTING CHEMOTAXIS PROTEIN CTPL"/>
    <property type="match status" value="1"/>
</dbReference>
<dbReference type="PANTHER" id="PTHR32089">
    <property type="entry name" value="METHYL-ACCEPTING CHEMOTAXIS PROTEIN MCPB"/>
    <property type="match status" value="1"/>
</dbReference>
<dbReference type="Proteomes" id="UP000242999">
    <property type="component" value="Unassembled WGS sequence"/>
</dbReference>
<feature type="transmembrane region" description="Helical" evidence="8">
    <location>
        <begin position="179"/>
        <end position="199"/>
    </location>
</feature>
<gene>
    <name evidence="11" type="ORF">SAMN05421831_10249</name>
</gene>
<dbReference type="EMBL" id="FNYH01000002">
    <property type="protein sequence ID" value="SEI45050.1"/>
    <property type="molecule type" value="Genomic_DNA"/>
</dbReference>
<evidence type="ECO:0000256" key="3">
    <source>
        <dbReference type="ARBA" id="ARBA00022989"/>
    </source>
</evidence>
<dbReference type="PROSITE" id="PS50885">
    <property type="entry name" value="HAMP"/>
    <property type="match status" value="1"/>
</dbReference>
<dbReference type="InterPro" id="IPR004089">
    <property type="entry name" value="MCPsignal_dom"/>
</dbReference>
<dbReference type="RefSeq" id="WP_093308400.1">
    <property type="nucleotide sequence ID" value="NZ_FNYH01000002.1"/>
</dbReference>
<evidence type="ECO:0000256" key="5">
    <source>
        <dbReference type="ARBA" id="ARBA00023224"/>
    </source>
</evidence>
<dbReference type="GO" id="GO:0007165">
    <property type="term" value="P:signal transduction"/>
    <property type="evidence" value="ECO:0007669"/>
    <property type="project" value="UniProtKB-KW"/>
</dbReference>
<dbReference type="Gene3D" id="1.10.287.950">
    <property type="entry name" value="Methyl-accepting chemotaxis protein"/>
    <property type="match status" value="1"/>
</dbReference>
<keyword evidence="3 8" id="KW-1133">Transmembrane helix</keyword>
<evidence type="ECO:0000313" key="12">
    <source>
        <dbReference type="Proteomes" id="UP000242999"/>
    </source>
</evidence>
<feature type="transmembrane region" description="Helical" evidence="8">
    <location>
        <begin position="26"/>
        <end position="46"/>
    </location>
</feature>
<dbReference type="Pfam" id="PF13675">
    <property type="entry name" value="PilJ"/>
    <property type="match status" value="1"/>
</dbReference>
<dbReference type="FunFam" id="1.10.287.950:FF:000001">
    <property type="entry name" value="Methyl-accepting chemotaxis sensory transducer"/>
    <property type="match status" value="1"/>
</dbReference>
<dbReference type="SUPFAM" id="SSF58104">
    <property type="entry name" value="Methyl-accepting chemotaxis protein (MCP) signaling domain"/>
    <property type="match status" value="1"/>
</dbReference>
<dbReference type="SMART" id="SM00283">
    <property type="entry name" value="MA"/>
    <property type="match status" value="1"/>
</dbReference>
<dbReference type="OrthoDB" id="49457at2"/>
<dbReference type="GO" id="GO:0016020">
    <property type="term" value="C:membrane"/>
    <property type="evidence" value="ECO:0007669"/>
    <property type="project" value="UniProtKB-SubCell"/>
</dbReference>
<accession>A0A1H6R010</accession>
<evidence type="ECO:0000256" key="6">
    <source>
        <dbReference type="ARBA" id="ARBA00029447"/>
    </source>
</evidence>
<keyword evidence="12" id="KW-1185">Reference proteome</keyword>
<evidence type="ECO:0000259" key="9">
    <source>
        <dbReference type="PROSITE" id="PS50111"/>
    </source>
</evidence>
<dbReference type="AlphaFoldDB" id="A0A1H6R010"/>
<evidence type="ECO:0000256" key="1">
    <source>
        <dbReference type="ARBA" id="ARBA00004141"/>
    </source>
</evidence>
<evidence type="ECO:0000313" key="11">
    <source>
        <dbReference type="EMBL" id="SEI45050.1"/>
    </source>
</evidence>
<name>A0A1H6R010_9GAMM</name>
<keyword evidence="2 8" id="KW-0812">Transmembrane</keyword>
<organism evidence="11 12">
    <name type="scientific">Allopseudospirillum japonicum</name>
    <dbReference type="NCBI Taxonomy" id="64971"/>
    <lineage>
        <taxon>Bacteria</taxon>
        <taxon>Pseudomonadati</taxon>
        <taxon>Pseudomonadota</taxon>
        <taxon>Gammaproteobacteria</taxon>
        <taxon>Oceanospirillales</taxon>
        <taxon>Oceanospirillaceae</taxon>
        <taxon>Allopseudospirillum</taxon>
    </lineage>
</organism>
<proteinExistence type="inferred from homology"/>
<dbReference type="Pfam" id="PF00015">
    <property type="entry name" value="MCPsignal"/>
    <property type="match status" value="1"/>
</dbReference>
<evidence type="ECO:0000256" key="7">
    <source>
        <dbReference type="PROSITE-ProRule" id="PRU00284"/>
    </source>
</evidence>
<dbReference type="InterPro" id="IPR029095">
    <property type="entry name" value="NarX-like_N"/>
</dbReference>
<sequence>MLYTWCARVINRLLGLFGLKTLNSQFIFSYALIFLLAATSGIALYLSMSINPQTINIAGRQRMLSQKMAKEALLVAVNIENTSNLQATMQMFDRSHQDIIQGNTQQGMNPITDEDILQQMAVVGRLWQDYRELLLAYVQAPSDQGQQQIFRESPRILKEMNTAVVMMTEAANAIMRTQLLLAFACVLSILVLVVLGRAFGMRLLMDKIEELRHAMAAVGQGDFQQRLRVEYAENEIGQMFQAYNQMVTQVADMLRAVNEVAVRTQSHVQQVVQATQHTEAGVAQQYADIDQVASAMTQMSATIQEVARHAVAAADSAQKADQEASQGEEVVKSTATYIRELGAQLENTAQTLYQLEQETSKVGLVLEVITGIAEQTNLLALNAAIEAARAGEQGRGFAVVADEVRTLAGRTQSSIQEISQTIQSLQMQSKAAVTSMSHSSEQAQANQGLTTQAQAAIHALVAEVDAMAQMNEQIAAAAEQQTQAADEIDARVVHISELAHKTRLDAGDVVKATQGIEQEIQQLARLISQFRT</sequence>
<dbReference type="PROSITE" id="PS50111">
    <property type="entry name" value="CHEMOTAXIS_TRANSDUC_2"/>
    <property type="match status" value="1"/>
</dbReference>
<comment type="subcellular location">
    <subcellularLocation>
        <location evidence="1">Membrane</location>
        <topology evidence="1">Multi-pass membrane protein</topology>
    </subcellularLocation>
</comment>
<dbReference type="SMART" id="SM00304">
    <property type="entry name" value="HAMP"/>
    <property type="match status" value="1"/>
</dbReference>
<keyword evidence="4 8" id="KW-0472">Membrane</keyword>